<keyword evidence="11" id="KW-1185">Reference proteome</keyword>
<dbReference type="PANTHER" id="PTHR11017:SF570">
    <property type="entry name" value="DISEASE RESISTANCE PROTEIN (TIR-NBS CLASS)-RELATED"/>
    <property type="match status" value="1"/>
</dbReference>
<dbReference type="SUPFAM" id="SSF52058">
    <property type="entry name" value="L domain-like"/>
    <property type="match status" value="1"/>
</dbReference>
<dbReference type="Gene3D" id="3.80.10.10">
    <property type="entry name" value="Ribonuclease Inhibitor"/>
    <property type="match status" value="2"/>
</dbReference>
<evidence type="ECO:0000313" key="11">
    <source>
        <dbReference type="Proteomes" id="UP001324115"/>
    </source>
</evidence>
<dbReference type="SUPFAM" id="SSF52200">
    <property type="entry name" value="Toll/Interleukin receptor TIR domain"/>
    <property type="match status" value="1"/>
</dbReference>
<comment type="catalytic activity">
    <reaction evidence="7">
        <text>NAD(+) + H2O = ADP-D-ribose + nicotinamide + H(+)</text>
        <dbReference type="Rhea" id="RHEA:16301"/>
        <dbReference type="ChEBI" id="CHEBI:15377"/>
        <dbReference type="ChEBI" id="CHEBI:15378"/>
        <dbReference type="ChEBI" id="CHEBI:17154"/>
        <dbReference type="ChEBI" id="CHEBI:57540"/>
        <dbReference type="ChEBI" id="CHEBI:57967"/>
        <dbReference type="EC" id="3.2.2.6"/>
    </reaction>
    <physiologicalReaction direction="left-to-right" evidence="7">
        <dbReference type="Rhea" id="RHEA:16302"/>
    </physiologicalReaction>
</comment>
<dbReference type="SMART" id="SM00382">
    <property type="entry name" value="AAA"/>
    <property type="match status" value="1"/>
</dbReference>
<dbReference type="InterPro" id="IPR045344">
    <property type="entry name" value="C-JID"/>
</dbReference>
<dbReference type="Pfam" id="PF20160">
    <property type="entry name" value="C-JID"/>
    <property type="match status" value="3"/>
</dbReference>
<dbReference type="InterPro" id="IPR044974">
    <property type="entry name" value="Disease_R_plants"/>
</dbReference>
<feature type="region of interest" description="Disordered" evidence="8">
    <location>
        <begin position="1265"/>
        <end position="1327"/>
    </location>
</feature>
<evidence type="ECO:0000256" key="6">
    <source>
        <dbReference type="ARBA" id="ARBA00023027"/>
    </source>
</evidence>
<dbReference type="FunFam" id="3.40.50.10140:FF:000007">
    <property type="entry name" value="Disease resistance protein (TIR-NBS-LRR class)"/>
    <property type="match status" value="1"/>
</dbReference>
<dbReference type="InterPro" id="IPR042197">
    <property type="entry name" value="Apaf_helical"/>
</dbReference>
<proteinExistence type="predicted"/>
<dbReference type="GO" id="GO:0006952">
    <property type="term" value="P:defense response"/>
    <property type="evidence" value="ECO:0007669"/>
    <property type="project" value="UniProtKB-KW"/>
</dbReference>
<dbReference type="Pfam" id="PF00931">
    <property type="entry name" value="NB-ARC"/>
    <property type="match status" value="1"/>
</dbReference>
<dbReference type="InterPro" id="IPR035897">
    <property type="entry name" value="Toll_tir_struct_dom_sf"/>
</dbReference>
<dbReference type="InterPro" id="IPR058546">
    <property type="entry name" value="RPS4B/Roq1-like_LRR"/>
</dbReference>
<organism evidence="10 11">
    <name type="scientific">Quercus rubra</name>
    <name type="common">Northern red oak</name>
    <name type="synonym">Quercus borealis</name>
    <dbReference type="NCBI Taxonomy" id="3512"/>
    <lineage>
        <taxon>Eukaryota</taxon>
        <taxon>Viridiplantae</taxon>
        <taxon>Streptophyta</taxon>
        <taxon>Embryophyta</taxon>
        <taxon>Tracheophyta</taxon>
        <taxon>Spermatophyta</taxon>
        <taxon>Magnoliopsida</taxon>
        <taxon>eudicotyledons</taxon>
        <taxon>Gunneridae</taxon>
        <taxon>Pentapetalae</taxon>
        <taxon>rosids</taxon>
        <taxon>fabids</taxon>
        <taxon>Fagales</taxon>
        <taxon>Fagaceae</taxon>
        <taxon>Quercus</taxon>
    </lineage>
</organism>
<protein>
    <recommendedName>
        <fullName evidence="1">ADP-ribosyl cyclase/cyclic ADP-ribose hydrolase</fullName>
        <ecNumber evidence="1">3.2.2.6</ecNumber>
    </recommendedName>
</protein>
<dbReference type="InterPro" id="IPR003593">
    <property type="entry name" value="AAA+_ATPase"/>
</dbReference>
<feature type="compositionally biased region" description="Basic and acidic residues" evidence="8">
    <location>
        <begin position="1272"/>
        <end position="1283"/>
    </location>
</feature>
<keyword evidence="5" id="KW-0611">Plant defense</keyword>
<evidence type="ECO:0000256" key="3">
    <source>
        <dbReference type="ARBA" id="ARBA00022737"/>
    </source>
</evidence>
<dbReference type="InterPro" id="IPR036390">
    <property type="entry name" value="WH_DNA-bd_sf"/>
</dbReference>
<keyword evidence="4" id="KW-0378">Hydrolase</keyword>
<dbReference type="InterPro" id="IPR027417">
    <property type="entry name" value="P-loop_NTPase"/>
</dbReference>
<dbReference type="GO" id="GO:0007165">
    <property type="term" value="P:signal transduction"/>
    <property type="evidence" value="ECO:0007669"/>
    <property type="project" value="InterPro"/>
</dbReference>
<name>A0AAN7F1V8_QUERU</name>
<dbReference type="PANTHER" id="PTHR11017">
    <property type="entry name" value="LEUCINE-RICH REPEAT-CONTAINING PROTEIN"/>
    <property type="match status" value="1"/>
</dbReference>
<dbReference type="EC" id="3.2.2.6" evidence="1"/>
<accession>A0AAN7F1V8</accession>
<dbReference type="PRINTS" id="PR00364">
    <property type="entry name" value="DISEASERSIST"/>
</dbReference>
<feature type="domain" description="TIR" evidence="9">
    <location>
        <begin position="18"/>
        <end position="189"/>
    </location>
</feature>
<evidence type="ECO:0000256" key="4">
    <source>
        <dbReference type="ARBA" id="ARBA00022801"/>
    </source>
</evidence>
<dbReference type="InterPro" id="IPR000157">
    <property type="entry name" value="TIR_dom"/>
</dbReference>
<evidence type="ECO:0000256" key="5">
    <source>
        <dbReference type="ARBA" id="ARBA00022821"/>
    </source>
</evidence>
<evidence type="ECO:0000256" key="1">
    <source>
        <dbReference type="ARBA" id="ARBA00011982"/>
    </source>
</evidence>
<dbReference type="Pfam" id="PF01582">
    <property type="entry name" value="TIR"/>
    <property type="match status" value="1"/>
</dbReference>
<dbReference type="GO" id="GO:0061809">
    <property type="term" value="F:NAD+ nucleosidase activity, cyclic ADP-ribose generating"/>
    <property type="evidence" value="ECO:0007669"/>
    <property type="project" value="UniProtKB-EC"/>
</dbReference>
<dbReference type="PROSITE" id="PS50104">
    <property type="entry name" value="TIR"/>
    <property type="match status" value="1"/>
</dbReference>
<evidence type="ECO:0000313" key="10">
    <source>
        <dbReference type="EMBL" id="KAK4583609.1"/>
    </source>
</evidence>
<evidence type="ECO:0000259" key="9">
    <source>
        <dbReference type="PROSITE" id="PS50104"/>
    </source>
</evidence>
<gene>
    <name evidence="10" type="ORF">RGQ29_026373</name>
</gene>
<dbReference type="InterPro" id="IPR058192">
    <property type="entry name" value="WHD_ROQ1-like"/>
</dbReference>
<feature type="compositionally biased region" description="Basic and acidic residues" evidence="8">
    <location>
        <begin position="1296"/>
        <end position="1305"/>
    </location>
</feature>
<evidence type="ECO:0000256" key="2">
    <source>
        <dbReference type="ARBA" id="ARBA00022614"/>
    </source>
</evidence>
<dbReference type="Proteomes" id="UP001324115">
    <property type="component" value="Unassembled WGS sequence"/>
</dbReference>
<dbReference type="Gene3D" id="3.40.50.10140">
    <property type="entry name" value="Toll/interleukin-1 receptor homology (TIR) domain"/>
    <property type="match status" value="1"/>
</dbReference>
<dbReference type="SMART" id="SM00255">
    <property type="entry name" value="TIR"/>
    <property type="match status" value="1"/>
</dbReference>
<dbReference type="InterPro" id="IPR032675">
    <property type="entry name" value="LRR_dom_sf"/>
</dbReference>
<keyword evidence="3" id="KW-0677">Repeat</keyword>
<comment type="caution">
    <text evidence="10">The sequence shown here is derived from an EMBL/GenBank/DDBJ whole genome shotgun (WGS) entry which is preliminary data.</text>
</comment>
<dbReference type="SUPFAM" id="SSF46785">
    <property type="entry name" value="Winged helix' DNA-binding domain"/>
    <property type="match status" value="1"/>
</dbReference>
<dbReference type="InterPro" id="IPR002182">
    <property type="entry name" value="NB-ARC"/>
</dbReference>
<reference evidence="10 11" key="1">
    <citation type="journal article" date="2023" name="G3 (Bethesda)">
        <title>A haplotype-resolved chromosome-scale genome for Quercus rubra L. provides insights into the genetics of adaptive traits for red oak species.</title>
        <authorList>
            <person name="Kapoor B."/>
            <person name="Jenkins J."/>
            <person name="Schmutz J."/>
            <person name="Zhebentyayeva T."/>
            <person name="Kuelheim C."/>
            <person name="Coggeshall M."/>
            <person name="Heim C."/>
            <person name="Lasky J.R."/>
            <person name="Leites L."/>
            <person name="Islam-Faridi N."/>
            <person name="Romero-Severson J."/>
            <person name="DeLeo V.L."/>
            <person name="Lucas S.M."/>
            <person name="Lazic D."/>
            <person name="Gailing O."/>
            <person name="Carlson J."/>
            <person name="Staton M."/>
        </authorList>
    </citation>
    <scope>NUCLEOTIDE SEQUENCE [LARGE SCALE GENOMIC DNA]</scope>
    <source>
        <strain evidence="10">Pseudo-F2</strain>
    </source>
</reference>
<dbReference type="Gene3D" id="1.10.8.430">
    <property type="entry name" value="Helical domain of apoptotic protease-activating factors"/>
    <property type="match status" value="1"/>
</dbReference>
<keyword evidence="6" id="KW-0520">NAD</keyword>
<dbReference type="Pfam" id="PF23286">
    <property type="entry name" value="LRR_13"/>
    <property type="match status" value="1"/>
</dbReference>
<dbReference type="EMBL" id="JAXUIC010000007">
    <property type="protein sequence ID" value="KAK4583609.1"/>
    <property type="molecule type" value="Genomic_DNA"/>
</dbReference>
<dbReference type="SUPFAM" id="SSF52540">
    <property type="entry name" value="P-loop containing nucleoside triphosphate hydrolases"/>
    <property type="match status" value="1"/>
</dbReference>
<keyword evidence="2" id="KW-0433">Leucine-rich repeat</keyword>
<evidence type="ECO:0000256" key="8">
    <source>
        <dbReference type="SAM" id="MobiDB-lite"/>
    </source>
</evidence>
<dbReference type="GO" id="GO:0043531">
    <property type="term" value="F:ADP binding"/>
    <property type="evidence" value="ECO:0007669"/>
    <property type="project" value="InterPro"/>
</dbReference>
<sequence>MASLNNEGASFSSFTRRWEYAVFLSFRGEDTREGFTSHLYKALCNKGINTFLDDIDLPRGEEISEKLIKAIKNSSILVIVFSENYAESKWCLDELAEIVECRENDQEVQIRPIFYNVDPSEIRNQNGNFGVALANHEKKFKNNKDKVQRWRDALKKAANASGWHYKKSAPYKSESHFIQNIVEEISNAKLNWMPLYVVEFPVGINSRAEAIESLLDIGLDEVCVVGMYGLPGVGKTTIAKAVYNKIAKHFDGSSFLENVRENLRTNAGIFKLQKQLLNDISRDGKWKVGNSSKGITLIEETLRYKKVLLILDDVDDSTPIKNLLGKCNWFAPGSRAIIILRDRHLLTVLKEHVCTSYKVKEFEVEQLNKHEALQLFKEHAFPRNEPQDKDFSKLATKFIDFANGLPLALEIIARHLCGRPKDEWESALDMYKKIPNEDIQKKLQVSYDGLQDTEKDIFLDIACFFKGWDKDYVVKILDACELYPGFGIPRLVDKCLITINRYGRLLMHDLIQQMGREVVRQQAPNILGKRSRLCSYKDSLEALTRNKGSEKIRGIMLHSPQPVKVQLHTEAFKKMENLKFLIVENVNICEPLEFLPHSLIFLKWPNYPFHWPSKYFPEQLVGIEMPHSRIRLPKLIMQERPLENLINVNLSCCEFITELPKLWAPNLESLELAGCEKLVKLTELEAPNLNYLDLSYCENLVEIDECFGSLEKLTTWVLEGCRKLQILPSQLRLKSLYNFSLSGCSSLEKLPNFHPEMECLKILKLVGSGIREVPSSIEHLTKLEELYLFECKNLGDLPDSIYKLQQLQELATPTAKLRPTCDSFYGSSGYGFVNMWRLNFRGYEGIIELDLLMKPDYFPALEYLNLSDTNIVTIPESISRFPRLEKLSIRNCKLLREIQGLPQSISTVYVNNSMLLNTSPSGLFNQVIGIIGILPNRVCGSARSNKLMDLQISNNFPSETEELGWVHFKGGGFNGINNINGFDPRISFSGTEMLKWFNHQSVDNSIFFSVGRNFPKLVVCIVPGPKDFDGFDGFVEISINGYENREYESIHLLPNYTQYLFSLTQWSLLQRHLNESNPTDQNRVKGYSSQRHIYNDCFPKCEIPEWFCHQSGSLLRIQLIPNLYTNSDWIGIALFATFIVHKHPTLILDNSATEISHGFSCSLRSDMGNWTVSNKHYITESEHNKFIWLKQCKIMHIPHARFSDKLSCSNLLTALFGSVSQDLMVQNCGYVLVYQQNVGGLVQTLVQCSTMFSDNSNLIHQFTAHQSRTKQQSHDDDNVKRETSGTGGSSGTLRGLQEKIKQQSRDDDDEDEGETSGTGGSNGTLRVPHYQEKEFHLHYPYDRCFPPTKIPEFFSHYASGSSMAIQLPSNLHNDSNWLGFAMCAAFSVQEYPTEFLDNLETEIPHHLSCLFDMDIGGLKPLHVYSTFKEELKWLHLLGFIWLSYIPYWWLSDKINQCNHIEVSIASDWSGWFVQKCGLHLVYLQDEQEFWKIRFHLRASLCPSLSIQLPSNFTGFSFEDPNLGRLRRPIYPEQSSRDSIYLEDQHPDNQLSKKFDRSLVYNSCFPPSEILEWFNHRSGEPPVTIHLPLNLYDDSTWRGLALCVSFSVNIKDPTAILDILNSESAHHLYCHLERNVGSLEPLHAYCLTKEDVMLLHLGGFMWLSYIPRSSFPDWLNQCNHIEASIVSDCPDLTVVKCGLRLVHQHDEEKFKQTTRHGLASLKGKESKMVDRRLCLVEKMDNFFFFELVL</sequence>
<dbReference type="Gene3D" id="3.40.50.300">
    <property type="entry name" value="P-loop containing nucleotide triphosphate hydrolases"/>
    <property type="match status" value="1"/>
</dbReference>
<evidence type="ECO:0000256" key="7">
    <source>
        <dbReference type="ARBA" id="ARBA00047304"/>
    </source>
</evidence>
<dbReference type="Pfam" id="PF23282">
    <property type="entry name" value="WHD_ROQ1"/>
    <property type="match status" value="1"/>
</dbReference>